<organism evidence="1 2">
    <name type="scientific">Tuber borchii</name>
    <name type="common">White truffle</name>
    <dbReference type="NCBI Taxonomy" id="42251"/>
    <lineage>
        <taxon>Eukaryota</taxon>
        <taxon>Fungi</taxon>
        <taxon>Dikarya</taxon>
        <taxon>Ascomycota</taxon>
        <taxon>Pezizomycotina</taxon>
        <taxon>Pezizomycetes</taxon>
        <taxon>Pezizales</taxon>
        <taxon>Tuberaceae</taxon>
        <taxon>Tuber</taxon>
    </lineage>
</organism>
<gene>
    <name evidence="1" type="ORF">B9Z19DRAFT_897916</name>
</gene>
<feature type="non-terminal residue" evidence="1">
    <location>
        <position position="1"/>
    </location>
</feature>
<proteinExistence type="predicted"/>
<evidence type="ECO:0000313" key="2">
    <source>
        <dbReference type="Proteomes" id="UP000244722"/>
    </source>
</evidence>
<evidence type="ECO:0008006" key="3">
    <source>
        <dbReference type="Google" id="ProtNLM"/>
    </source>
</evidence>
<dbReference type="Proteomes" id="UP000244722">
    <property type="component" value="Unassembled WGS sequence"/>
</dbReference>
<evidence type="ECO:0000313" key="1">
    <source>
        <dbReference type="EMBL" id="PUU83592.1"/>
    </source>
</evidence>
<feature type="non-terminal residue" evidence="1">
    <location>
        <position position="283"/>
    </location>
</feature>
<protein>
    <recommendedName>
        <fullName evidence="3">BTB domain-containing protein</fullName>
    </recommendedName>
</protein>
<reference evidence="1 2" key="1">
    <citation type="submission" date="2017-04" db="EMBL/GenBank/DDBJ databases">
        <title>Draft genome sequence of Tuber borchii Vittad., a whitish edible truffle.</title>
        <authorList>
            <consortium name="DOE Joint Genome Institute"/>
            <person name="Murat C."/>
            <person name="Kuo A."/>
            <person name="Barry K.W."/>
            <person name="Clum A."/>
            <person name="Dockter R.B."/>
            <person name="Fauchery L."/>
            <person name="Iotti M."/>
            <person name="Kohler A."/>
            <person name="Labutti K."/>
            <person name="Lindquist E.A."/>
            <person name="Lipzen A."/>
            <person name="Ohm R.A."/>
            <person name="Wang M."/>
            <person name="Grigoriev I.V."/>
            <person name="Zambonelli A."/>
            <person name="Martin F.M."/>
        </authorList>
    </citation>
    <scope>NUCLEOTIDE SEQUENCE [LARGE SCALE GENOMIC DNA]</scope>
    <source>
        <strain evidence="1 2">Tbo3840</strain>
    </source>
</reference>
<dbReference type="AlphaFoldDB" id="A0A2T7A795"/>
<sequence length="283" mass="31151">LNSKAKAIDPNGDVLITFPSTTTKLLVWAKILSVTSPLFEKIFLLHQHNTPELVEIGINGHSPEALETAFCVLHGLHQCVSTNLSPDTLYGIALAAYRYCFVSALGPWKEGFKEECRRVVLKSLGDIGDEGEREIGWDANVVPKRVYELISKERISTIRSLLLVAEHFRNIYYNRNIKCRVFIPPPVSKASDTHCLSSCDLSIFGSLGKYHHIIGILPVPQSPYKGISVENLAQAMKALPNVVDGSDGHGKCSIVGSVVRLVDEVLARLDRWDIGDSTFSTPG</sequence>
<dbReference type="OrthoDB" id="5275938at2759"/>
<name>A0A2T7A795_TUBBO</name>
<keyword evidence="2" id="KW-1185">Reference proteome</keyword>
<accession>A0A2T7A795</accession>
<dbReference type="EMBL" id="NESQ01000009">
    <property type="protein sequence ID" value="PUU83592.1"/>
    <property type="molecule type" value="Genomic_DNA"/>
</dbReference>
<comment type="caution">
    <text evidence="1">The sequence shown here is derived from an EMBL/GenBank/DDBJ whole genome shotgun (WGS) entry which is preliminary data.</text>
</comment>
<dbReference type="STRING" id="42251.A0A2T7A795"/>